<keyword evidence="1" id="KW-0805">Transcription regulation</keyword>
<dbReference type="GO" id="GO:0003899">
    <property type="term" value="F:DNA-directed RNA polymerase activity"/>
    <property type="evidence" value="ECO:0007669"/>
    <property type="project" value="InterPro"/>
</dbReference>
<dbReference type="NCBIfam" id="TIGR02479">
    <property type="entry name" value="FliA_WhiG"/>
    <property type="match status" value="1"/>
</dbReference>
<dbReference type="PANTHER" id="PTHR30385:SF7">
    <property type="entry name" value="RNA POLYMERASE SIGMA FACTOR FLIA"/>
    <property type="match status" value="1"/>
</dbReference>
<evidence type="ECO:0000259" key="5">
    <source>
        <dbReference type="PROSITE" id="PS00716"/>
    </source>
</evidence>
<dbReference type="NCBIfam" id="TIGR02937">
    <property type="entry name" value="sigma70-ECF"/>
    <property type="match status" value="1"/>
</dbReference>
<dbReference type="GO" id="GO:0016987">
    <property type="term" value="F:sigma factor activity"/>
    <property type="evidence" value="ECO:0007669"/>
    <property type="project" value="UniProtKB-KW"/>
</dbReference>
<comment type="caution">
    <text evidence="6">The sequence shown here is derived from an EMBL/GenBank/DDBJ whole genome shotgun (WGS) entry which is preliminary data.</text>
</comment>
<feature type="domain" description="RNA polymerase sigma-70" evidence="5">
    <location>
        <begin position="201"/>
        <end position="227"/>
    </location>
</feature>
<dbReference type="PANTHER" id="PTHR30385">
    <property type="entry name" value="SIGMA FACTOR F FLAGELLAR"/>
    <property type="match status" value="1"/>
</dbReference>
<dbReference type="RefSeq" id="WP_188367997.1">
    <property type="nucleotide sequence ID" value="NZ_BMDT01000008.1"/>
</dbReference>
<dbReference type="InterPro" id="IPR013324">
    <property type="entry name" value="RNA_pol_sigma_r3/r4-like"/>
</dbReference>
<dbReference type="InterPro" id="IPR007627">
    <property type="entry name" value="RNA_pol_sigma70_r2"/>
</dbReference>
<dbReference type="Proteomes" id="UP000622610">
    <property type="component" value="Unassembled WGS sequence"/>
</dbReference>
<evidence type="ECO:0000256" key="2">
    <source>
        <dbReference type="ARBA" id="ARBA00023082"/>
    </source>
</evidence>
<dbReference type="AlphaFoldDB" id="A0A917JHY4"/>
<dbReference type="PRINTS" id="PR00046">
    <property type="entry name" value="SIGMA70FCT"/>
</dbReference>
<proteinExistence type="predicted"/>
<dbReference type="Pfam" id="PF04539">
    <property type="entry name" value="Sigma70_r3"/>
    <property type="match status" value="1"/>
</dbReference>
<dbReference type="EMBL" id="BMDT01000008">
    <property type="protein sequence ID" value="GGI66165.1"/>
    <property type="molecule type" value="Genomic_DNA"/>
</dbReference>
<sequence length="236" mass="27370">MYELSFEEEILKYLPVVDRVVNRITIKNTDYEKEDLFNIGVIGLMDALKKFDASKKVPFESYAAIRVRGSIFDEVRKHGKISRYRMTQLNEYYEAKRELEQEQKGDVTDTDICQKLAITRAQLNEIYDSLNYLASVSLEATLFNQNDDGMTVEDTIQDQSIPNVEETLLEDERKKALEKSVTQLAEREQIILDLYYKEEMTLKEIAEILGISIARVSQIHGKIISKLKLSIEEELQ</sequence>
<name>A0A917JHY4_9ENTE</name>
<evidence type="ECO:0000256" key="1">
    <source>
        <dbReference type="ARBA" id="ARBA00023015"/>
    </source>
</evidence>
<dbReference type="InterPro" id="IPR014284">
    <property type="entry name" value="RNA_pol_sigma-70_dom"/>
</dbReference>
<protein>
    <submittedName>
        <fullName evidence="6">RNA polymerase sigma factor</fullName>
    </submittedName>
</protein>
<organism evidence="6 7">
    <name type="scientific">Enterococcus alcedinis</name>
    <dbReference type="NCBI Taxonomy" id="1274384"/>
    <lineage>
        <taxon>Bacteria</taxon>
        <taxon>Bacillati</taxon>
        <taxon>Bacillota</taxon>
        <taxon>Bacilli</taxon>
        <taxon>Lactobacillales</taxon>
        <taxon>Enterococcaceae</taxon>
        <taxon>Enterococcus</taxon>
    </lineage>
</organism>
<evidence type="ECO:0000256" key="3">
    <source>
        <dbReference type="ARBA" id="ARBA00023125"/>
    </source>
</evidence>
<dbReference type="InterPro" id="IPR012845">
    <property type="entry name" value="RNA_pol_sigma_FliA_WhiG"/>
</dbReference>
<dbReference type="SUPFAM" id="SSF88659">
    <property type="entry name" value="Sigma3 and sigma4 domains of RNA polymerase sigma factors"/>
    <property type="match status" value="2"/>
</dbReference>
<dbReference type="GO" id="GO:0003677">
    <property type="term" value="F:DNA binding"/>
    <property type="evidence" value="ECO:0007669"/>
    <property type="project" value="UniProtKB-KW"/>
</dbReference>
<dbReference type="Gene3D" id="1.10.1740.10">
    <property type="match status" value="1"/>
</dbReference>
<dbReference type="Pfam" id="PF04545">
    <property type="entry name" value="Sigma70_r4"/>
    <property type="match status" value="1"/>
</dbReference>
<evidence type="ECO:0000313" key="6">
    <source>
        <dbReference type="EMBL" id="GGI66165.1"/>
    </source>
</evidence>
<reference evidence="6" key="2">
    <citation type="submission" date="2020-09" db="EMBL/GenBank/DDBJ databases">
        <authorList>
            <person name="Sun Q."/>
            <person name="Sedlacek I."/>
        </authorList>
    </citation>
    <scope>NUCLEOTIDE SEQUENCE</scope>
    <source>
        <strain evidence="6">CCM 8433</strain>
    </source>
</reference>
<dbReference type="PROSITE" id="PS00716">
    <property type="entry name" value="SIGMA70_2"/>
    <property type="match status" value="1"/>
</dbReference>
<keyword evidence="2" id="KW-0731">Sigma factor</keyword>
<dbReference type="InterPro" id="IPR013325">
    <property type="entry name" value="RNA_pol_sigma_r2"/>
</dbReference>
<dbReference type="CDD" id="cd06171">
    <property type="entry name" value="Sigma70_r4"/>
    <property type="match status" value="1"/>
</dbReference>
<gene>
    <name evidence="6" type="primary">sigD</name>
    <name evidence="6" type="ORF">GCM10011482_18190</name>
</gene>
<dbReference type="InterPro" id="IPR007624">
    <property type="entry name" value="RNA_pol_sigma70_r3"/>
</dbReference>
<dbReference type="InterPro" id="IPR007630">
    <property type="entry name" value="RNA_pol_sigma70_r4"/>
</dbReference>
<keyword evidence="7" id="KW-1185">Reference proteome</keyword>
<evidence type="ECO:0000256" key="4">
    <source>
        <dbReference type="ARBA" id="ARBA00023163"/>
    </source>
</evidence>
<keyword evidence="3" id="KW-0238">DNA-binding</keyword>
<dbReference type="GO" id="GO:0006352">
    <property type="term" value="P:DNA-templated transcription initiation"/>
    <property type="evidence" value="ECO:0007669"/>
    <property type="project" value="InterPro"/>
</dbReference>
<reference evidence="6" key="1">
    <citation type="journal article" date="2014" name="Int. J. Syst. Evol. Microbiol.">
        <title>Complete genome sequence of Corynebacterium casei LMG S-19264T (=DSM 44701T), isolated from a smear-ripened cheese.</title>
        <authorList>
            <consortium name="US DOE Joint Genome Institute (JGI-PGF)"/>
            <person name="Walter F."/>
            <person name="Albersmeier A."/>
            <person name="Kalinowski J."/>
            <person name="Ruckert C."/>
        </authorList>
    </citation>
    <scope>NUCLEOTIDE SEQUENCE</scope>
    <source>
        <strain evidence="6">CCM 8433</strain>
    </source>
</reference>
<keyword evidence="4" id="KW-0804">Transcription</keyword>
<accession>A0A917JHY4</accession>
<dbReference type="Gene3D" id="1.20.140.160">
    <property type="match status" value="1"/>
</dbReference>
<dbReference type="Pfam" id="PF04542">
    <property type="entry name" value="Sigma70_r2"/>
    <property type="match status" value="1"/>
</dbReference>
<dbReference type="SUPFAM" id="SSF88946">
    <property type="entry name" value="Sigma2 domain of RNA polymerase sigma factors"/>
    <property type="match status" value="1"/>
</dbReference>
<evidence type="ECO:0000313" key="7">
    <source>
        <dbReference type="Proteomes" id="UP000622610"/>
    </source>
</evidence>
<dbReference type="InterPro" id="IPR000943">
    <property type="entry name" value="RNA_pol_sigma70"/>
</dbReference>